<sequence length="512" mass="56437">MINSITNLKLIAMRKPKLRLMWLLAAATMIFAACNKDDGNDGPTILVEDGLYIVGEATPWTDYDLKGQFAGGINEADNQQPRATMFEKYVALEAGKTFKIVEIAGKEAIEYGPDNLMDVATEGLREQPNVTAKVGSFKTGGEYTVAESGLYHIILDKELSKVAIIPVPYWGILGGSSPYGWNDDNTHMELVGAFDKNELVFEITDLELREGDFKFRYGSGWKFELDEEGTVKANTNFGGAVDALVPGGSNIALAKENEGIYTVRMKWSAQTGGLGMTAELVKTGDVEPLPEYPTELFMIGNALNSEDSDNDGTPDGWQWNLTDAPMVPVHSHEYMFWKIVWLNAGGEFKFAPEKAWGKDFGKTGEASADTVYAKGSDNIPAPSTSGYYMVVVDLKENKIIISDPKVYLIGTTVGDNWTAPVADAKFTVDNANEVITLTKALDAGDLRMHVWHKWFPVQDPQPVDWWQAEFIILNNKIEFRGNGNDQERVNLTAGTYKIDLNFKTGDGTITAQ</sequence>
<protein>
    <submittedName>
        <fullName evidence="3">SusF/SusE family outer membrane protein</fullName>
    </submittedName>
</protein>
<keyword evidence="4" id="KW-1185">Reference proteome</keyword>
<dbReference type="Gene3D" id="2.60.40.3620">
    <property type="match status" value="3"/>
</dbReference>
<proteinExistence type="predicted"/>
<feature type="signal peptide" evidence="1">
    <location>
        <begin position="1"/>
        <end position="32"/>
    </location>
</feature>
<evidence type="ECO:0000313" key="4">
    <source>
        <dbReference type="Proteomes" id="UP000500961"/>
    </source>
</evidence>
<dbReference type="KEGG" id="ttz:FHG85_06160"/>
<evidence type="ECO:0000313" key="3">
    <source>
        <dbReference type="EMBL" id="QKG79861.1"/>
    </source>
</evidence>
<keyword evidence="1" id="KW-0732">Signal</keyword>
<evidence type="ECO:0000259" key="2">
    <source>
        <dbReference type="Pfam" id="PF16411"/>
    </source>
</evidence>
<dbReference type="Gene3D" id="2.60.40.3610">
    <property type="match status" value="1"/>
</dbReference>
<dbReference type="InterPro" id="IPR032187">
    <property type="entry name" value="SusF/SusE-like_C"/>
</dbReference>
<feature type="chain" id="PRO_5029655207" evidence="1">
    <location>
        <begin position="33"/>
        <end position="512"/>
    </location>
</feature>
<dbReference type="Pfam" id="PF16411">
    <property type="entry name" value="SusF_SusE"/>
    <property type="match status" value="2"/>
</dbReference>
<organism evidence="3 4">
    <name type="scientific">Tenuifilum thalassicum</name>
    <dbReference type="NCBI Taxonomy" id="2590900"/>
    <lineage>
        <taxon>Bacteria</taxon>
        <taxon>Pseudomonadati</taxon>
        <taxon>Bacteroidota</taxon>
        <taxon>Bacteroidia</taxon>
        <taxon>Bacteroidales</taxon>
        <taxon>Tenuifilaceae</taxon>
        <taxon>Tenuifilum</taxon>
    </lineage>
</organism>
<dbReference type="CDD" id="cd12965">
    <property type="entry name" value="CBM-Eb_CBM-Fb"/>
    <property type="match status" value="1"/>
</dbReference>
<dbReference type="AlphaFoldDB" id="A0A7D4BRV1"/>
<dbReference type="EMBL" id="CP041345">
    <property type="protein sequence ID" value="QKG79861.1"/>
    <property type="molecule type" value="Genomic_DNA"/>
</dbReference>
<feature type="domain" description="Outer membrane protein SusF/SusE-like C-terminal" evidence="2">
    <location>
        <begin position="405"/>
        <end position="508"/>
    </location>
</feature>
<evidence type="ECO:0000256" key="1">
    <source>
        <dbReference type="SAM" id="SignalP"/>
    </source>
</evidence>
<reference evidence="3 4" key="1">
    <citation type="submission" date="2019-07" db="EMBL/GenBank/DDBJ databases">
        <title>Thalassofilum flectens gen. nov., sp. nov., a novel moderate thermophilic anaerobe from a shallow sea hot spring in Kunashir Island (Russia), representing a new family in the order Bacteroidales, and proposal of Thalassofilacea fam. nov.</title>
        <authorList>
            <person name="Kochetkova T.V."/>
            <person name="Podosokorskaya O.A."/>
            <person name="Novikov A."/>
            <person name="Elcheninov A.G."/>
            <person name="Toshchakov S.V."/>
            <person name="Kublanov I.V."/>
        </authorList>
    </citation>
    <scope>NUCLEOTIDE SEQUENCE [LARGE SCALE GENOMIC DNA]</scope>
    <source>
        <strain evidence="3 4">38-H</strain>
    </source>
</reference>
<name>A0A7D4BRV1_9BACT</name>
<accession>A0A7D4BRV1</accession>
<dbReference type="Proteomes" id="UP000500961">
    <property type="component" value="Chromosome"/>
</dbReference>
<gene>
    <name evidence="3" type="ORF">FHG85_06160</name>
</gene>
<feature type="domain" description="Outer membrane protein SusF/SusE-like C-terminal" evidence="2">
    <location>
        <begin position="315"/>
        <end position="398"/>
    </location>
</feature>